<dbReference type="OrthoDB" id="5625523at2"/>
<sequence>MIVTFQSRAHADIMMFGDIAVSLLKLMGHSGTVPGALQAGDIPMALDHLKKAVAINKAVVADASDRVEEEESGERTVNLAHRALPLIELLTAAAMAKCDVMWDK</sequence>
<evidence type="ECO:0000313" key="2">
    <source>
        <dbReference type="Proteomes" id="UP000019184"/>
    </source>
</evidence>
<dbReference type="EMBL" id="CBTK010000253">
    <property type="protein sequence ID" value="CDH46186.1"/>
    <property type="molecule type" value="Genomic_DNA"/>
</dbReference>
<gene>
    <name evidence="1" type="ORF">BN874_390013</name>
</gene>
<evidence type="ECO:0000313" key="1">
    <source>
        <dbReference type="EMBL" id="CDH46186.1"/>
    </source>
</evidence>
<reference evidence="1 2" key="1">
    <citation type="journal article" date="2014" name="ISME J.">
        <title>Candidatus Competibacter-lineage genomes retrieved from metagenomes reveal functional metabolic diversity.</title>
        <authorList>
            <person name="McIlroy S.J."/>
            <person name="Albertsen M."/>
            <person name="Andresen E.K."/>
            <person name="Saunders A.M."/>
            <person name="Kristiansen R."/>
            <person name="Stokholm-Bjerregaard M."/>
            <person name="Nielsen K.L."/>
            <person name="Nielsen P.H."/>
        </authorList>
    </citation>
    <scope>NUCLEOTIDE SEQUENCE [LARGE SCALE GENOMIC DNA]</scope>
    <source>
        <strain evidence="1 2">Run_B_J11</strain>
    </source>
</reference>
<dbReference type="AlphaFoldDB" id="A0A7U7GD30"/>
<protein>
    <recommendedName>
        <fullName evidence="3">DUF1840 domain-containing protein</fullName>
    </recommendedName>
</protein>
<evidence type="ECO:0008006" key="3">
    <source>
        <dbReference type="Google" id="ProtNLM"/>
    </source>
</evidence>
<name>A0A7U7GD30_9GAMM</name>
<dbReference type="Pfam" id="PF08895">
    <property type="entry name" value="DUF1840"/>
    <property type="match status" value="1"/>
</dbReference>
<organism evidence="1 2">
    <name type="scientific">Candidatus Contendobacter odensis Run_B_J11</name>
    <dbReference type="NCBI Taxonomy" id="1400861"/>
    <lineage>
        <taxon>Bacteria</taxon>
        <taxon>Pseudomonadati</taxon>
        <taxon>Pseudomonadota</taxon>
        <taxon>Gammaproteobacteria</taxon>
        <taxon>Candidatus Competibacteraceae</taxon>
        <taxon>Candidatus Contendibacter</taxon>
    </lineage>
</organism>
<dbReference type="Proteomes" id="UP000019184">
    <property type="component" value="Unassembled WGS sequence"/>
</dbReference>
<accession>A0A7U7GD30</accession>
<dbReference type="InterPro" id="IPR014991">
    <property type="entry name" value="DUF1840"/>
</dbReference>
<keyword evidence="2" id="KW-1185">Reference proteome</keyword>
<proteinExistence type="predicted"/>
<comment type="caution">
    <text evidence="1">The sequence shown here is derived from an EMBL/GenBank/DDBJ whole genome shotgun (WGS) entry which is preliminary data.</text>
</comment>
<dbReference type="RefSeq" id="WP_034434720.1">
    <property type="nucleotide sequence ID" value="NZ_CBTK010000253.1"/>
</dbReference>